<keyword evidence="3" id="KW-1185">Reference proteome</keyword>
<gene>
    <name evidence="2" type="ORF">AXG93_2471s1170</name>
</gene>
<proteinExistence type="predicted"/>
<evidence type="ECO:0000313" key="3">
    <source>
        <dbReference type="Proteomes" id="UP000077202"/>
    </source>
</evidence>
<evidence type="ECO:0000256" key="1">
    <source>
        <dbReference type="SAM" id="Coils"/>
    </source>
</evidence>
<keyword evidence="1" id="KW-0175">Coiled coil</keyword>
<organism evidence="2 3">
    <name type="scientific">Marchantia polymorpha subsp. ruderalis</name>
    <dbReference type="NCBI Taxonomy" id="1480154"/>
    <lineage>
        <taxon>Eukaryota</taxon>
        <taxon>Viridiplantae</taxon>
        <taxon>Streptophyta</taxon>
        <taxon>Embryophyta</taxon>
        <taxon>Marchantiophyta</taxon>
        <taxon>Marchantiopsida</taxon>
        <taxon>Marchantiidae</taxon>
        <taxon>Marchantiales</taxon>
        <taxon>Marchantiaceae</taxon>
        <taxon>Marchantia</taxon>
    </lineage>
</organism>
<name>A0A176W141_MARPO</name>
<protein>
    <submittedName>
        <fullName evidence="2">Uncharacterized protein</fullName>
    </submittedName>
</protein>
<sequence length="157" mass="18231">MVRNRTRIKVATNPALISWGTRCRELELKNDVLHQHLAITRRLHQAMQQQRDAAAVRAKEDFERRRAMVVVELQEERSQNRILTEELAQQTRALEQCQSARKADEELLRNLQSQCAKLRAQRAEAEVQLAKVEGSSRRDADRTREELVARVNHCLKG</sequence>
<reference evidence="2" key="1">
    <citation type="submission" date="2016-03" db="EMBL/GenBank/DDBJ databases">
        <title>Mechanisms controlling the formation of the plant cell surface in tip-growing cells are functionally conserved among land plants.</title>
        <authorList>
            <person name="Honkanen S."/>
            <person name="Jones V.A."/>
            <person name="Morieri G."/>
            <person name="Champion C."/>
            <person name="Hetherington A.J."/>
            <person name="Kelly S."/>
            <person name="Saint-Marcoux D."/>
            <person name="Proust H."/>
            <person name="Prescott H."/>
            <person name="Dolan L."/>
        </authorList>
    </citation>
    <scope>NUCLEOTIDE SEQUENCE [LARGE SCALE GENOMIC DNA]</scope>
    <source>
        <tissue evidence="2">Whole gametophyte</tissue>
    </source>
</reference>
<comment type="caution">
    <text evidence="2">The sequence shown here is derived from an EMBL/GenBank/DDBJ whole genome shotgun (WGS) entry which is preliminary data.</text>
</comment>
<feature type="coiled-coil region" evidence="1">
    <location>
        <begin position="73"/>
        <end position="135"/>
    </location>
</feature>
<dbReference type="AlphaFoldDB" id="A0A176W141"/>
<dbReference type="Proteomes" id="UP000077202">
    <property type="component" value="Unassembled WGS sequence"/>
</dbReference>
<evidence type="ECO:0000313" key="2">
    <source>
        <dbReference type="EMBL" id="OAE26749.1"/>
    </source>
</evidence>
<dbReference type="EMBL" id="LVLJ01002120">
    <property type="protein sequence ID" value="OAE26749.1"/>
    <property type="molecule type" value="Genomic_DNA"/>
</dbReference>
<accession>A0A176W141</accession>